<dbReference type="STRING" id="1073423.SAMN04488700_0952"/>
<accession>A0A1X7MW57</accession>
<feature type="transmembrane region" description="Helical" evidence="1">
    <location>
        <begin position="87"/>
        <end position="106"/>
    </location>
</feature>
<evidence type="ECO:0000313" key="2">
    <source>
        <dbReference type="EMBL" id="SMH28629.1"/>
    </source>
</evidence>
<keyword evidence="3" id="KW-1185">Reference proteome</keyword>
<feature type="transmembrane region" description="Helical" evidence="1">
    <location>
        <begin position="6"/>
        <end position="26"/>
    </location>
</feature>
<feature type="transmembrane region" description="Helical" evidence="1">
    <location>
        <begin position="58"/>
        <end position="81"/>
    </location>
</feature>
<evidence type="ECO:0000313" key="3">
    <source>
        <dbReference type="Proteomes" id="UP000193435"/>
    </source>
</evidence>
<dbReference type="RefSeq" id="WP_085559154.1">
    <property type="nucleotide sequence ID" value="NZ_FOAH01000036.1"/>
</dbReference>
<keyword evidence="1" id="KW-1133">Transmembrane helix</keyword>
<dbReference type="Proteomes" id="UP000193435">
    <property type="component" value="Unassembled WGS sequence"/>
</dbReference>
<proteinExistence type="predicted"/>
<dbReference type="OrthoDB" id="2157569at2"/>
<name>A0A1X7MW57_9LACT</name>
<keyword evidence="1" id="KW-0472">Membrane</keyword>
<organism evidence="2 3">
    <name type="scientific">Carnobacterium iners</name>
    <dbReference type="NCBI Taxonomy" id="1073423"/>
    <lineage>
        <taxon>Bacteria</taxon>
        <taxon>Bacillati</taxon>
        <taxon>Bacillota</taxon>
        <taxon>Bacilli</taxon>
        <taxon>Lactobacillales</taxon>
        <taxon>Carnobacteriaceae</taxon>
        <taxon>Carnobacterium</taxon>
    </lineage>
</organism>
<keyword evidence="1" id="KW-0812">Transmembrane</keyword>
<sequence length="114" mass="13038">MRNDIATIILSIIILGKSIGIINILLGKYTSNFVSYFTVAPIDSYQLKDLSKEEQKKFNYLASLSSVIDIIISFVIIIFLSKVTIEVILFLSFLLYANSLFFSKYMSKVFKLIY</sequence>
<evidence type="ECO:0000256" key="1">
    <source>
        <dbReference type="SAM" id="Phobius"/>
    </source>
</evidence>
<reference evidence="2 3" key="1">
    <citation type="submission" date="2017-04" db="EMBL/GenBank/DDBJ databases">
        <authorList>
            <person name="Afonso C.L."/>
            <person name="Miller P.J."/>
            <person name="Scott M.A."/>
            <person name="Spackman E."/>
            <person name="Goraichik I."/>
            <person name="Dimitrov K.M."/>
            <person name="Suarez D.L."/>
            <person name="Swayne D.E."/>
        </authorList>
    </citation>
    <scope>NUCLEOTIDE SEQUENCE [LARGE SCALE GENOMIC DNA]</scope>
    <source>
        <strain evidence="2 3">LMG26642</strain>
    </source>
</reference>
<protein>
    <submittedName>
        <fullName evidence="2">Uncharacterized protein</fullName>
    </submittedName>
</protein>
<gene>
    <name evidence="2" type="ORF">SAMN04488700_0952</name>
</gene>
<dbReference type="EMBL" id="FXBJ01000002">
    <property type="protein sequence ID" value="SMH28629.1"/>
    <property type="molecule type" value="Genomic_DNA"/>
</dbReference>
<dbReference type="AlphaFoldDB" id="A0A1X7MW57"/>